<comment type="caution">
    <text evidence="1">The sequence shown here is derived from an EMBL/GenBank/DDBJ whole genome shotgun (WGS) entry which is preliminary data.</text>
</comment>
<name>A0A9W9Z0Z2_9CNID</name>
<evidence type="ECO:0000313" key="2">
    <source>
        <dbReference type="Proteomes" id="UP001163046"/>
    </source>
</evidence>
<gene>
    <name evidence="1" type="ORF">OS493_019779</name>
</gene>
<dbReference type="EMBL" id="MU826837">
    <property type="protein sequence ID" value="KAJ7372334.1"/>
    <property type="molecule type" value="Genomic_DNA"/>
</dbReference>
<protein>
    <submittedName>
        <fullName evidence="1">Uncharacterized protein</fullName>
    </submittedName>
</protein>
<organism evidence="1 2">
    <name type="scientific">Desmophyllum pertusum</name>
    <dbReference type="NCBI Taxonomy" id="174260"/>
    <lineage>
        <taxon>Eukaryota</taxon>
        <taxon>Metazoa</taxon>
        <taxon>Cnidaria</taxon>
        <taxon>Anthozoa</taxon>
        <taxon>Hexacorallia</taxon>
        <taxon>Scleractinia</taxon>
        <taxon>Caryophylliina</taxon>
        <taxon>Caryophylliidae</taxon>
        <taxon>Desmophyllum</taxon>
    </lineage>
</organism>
<dbReference type="AlphaFoldDB" id="A0A9W9Z0Z2"/>
<keyword evidence="2" id="KW-1185">Reference proteome</keyword>
<evidence type="ECO:0000313" key="1">
    <source>
        <dbReference type="EMBL" id="KAJ7372334.1"/>
    </source>
</evidence>
<proteinExistence type="predicted"/>
<dbReference type="Proteomes" id="UP001163046">
    <property type="component" value="Unassembled WGS sequence"/>
</dbReference>
<sequence>MANEKGVGTYKARHQQKLLPVDYKVFIKYGTGCKREYPLVDGFKASRKEGQLQCKITNLQLEYCRSCLRSLKLNFLSYDSRVMQP</sequence>
<accession>A0A9W9Z0Z2</accession>
<reference evidence="1" key="1">
    <citation type="submission" date="2023-01" db="EMBL/GenBank/DDBJ databases">
        <title>Genome assembly of the deep-sea coral Lophelia pertusa.</title>
        <authorList>
            <person name="Herrera S."/>
            <person name="Cordes E."/>
        </authorList>
    </citation>
    <scope>NUCLEOTIDE SEQUENCE</scope>
    <source>
        <strain evidence="1">USNM1676648</strain>
        <tissue evidence="1">Polyp</tissue>
    </source>
</reference>